<dbReference type="InterPro" id="IPR018499">
    <property type="entry name" value="Tetraspanin/Peripherin"/>
</dbReference>
<dbReference type="CDD" id="cd03156">
    <property type="entry name" value="uroplakin_I_like_LEL"/>
    <property type="match status" value="1"/>
</dbReference>
<keyword evidence="5 7" id="KW-0472">Membrane</keyword>
<evidence type="ECO:0000256" key="6">
    <source>
        <dbReference type="PIRSR" id="PIRSR002419-1"/>
    </source>
</evidence>
<comment type="similarity">
    <text evidence="2 7">Belongs to the tetraspanin (TM4SF) family.</text>
</comment>
<evidence type="ECO:0000313" key="9">
    <source>
        <dbReference type="Proteomes" id="UP000410492"/>
    </source>
</evidence>
<reference evidence="8 9" key="1">
    <citation type="submission" date="2019-01" db="EMBL/GenBank/DDBJ databases">
        <authorList>
            <person name="Sayadi A."/>
        </authorList>
    </citation>
    <scope>NUCLEOTIDE SEQUENCE [LARGE SCALE GENOMIC DNA]</scope>
</reference>
<proteinExistence type="inferred from homology"/>
<accession>A0A653DK06</accession>
<dbReference type="Proteomes" id="UP000410492">
    <property type="component" value="Unassembled WGS sequence"/>
</dbReference>
<keyword evidence="9" id="KW-1185">Reference proteome</keyword>
<dbReference type="PIRSF" id="PIRSF002419">
    <property type="entry name" value="Tetraspanin"/>
    <property type="match status" value="1"/>
</dbReference>
<keyword evidence="4 7" id="KW-1133">Transmembrane helix</keyword>
<organism evidence="8 9">
    <name type="scientific">Callosobruchus maculatus</name>
    <name type="common">Southern cowpea weevil</name>
    <name type="synonym">Pulse bruchid</name>
    <dbReference type="NCBI Taxonomy" id="64391"/>
    <lineage>
        <taxon>Eukaryota</taxon>
        <taxon>Metazoa</taxon>
        <taxon>Ecdysozoa</taxon>
        <taxon>Arthropoda</taxon>
        <taxon>Hexapoda</taxon>
        <taxon>Insecta</taxon>
        <taxon>Pterygota</taxon>
        <taxon>Neoptera</taxon>
        <taxon>Endopterygota</taxon>
        <taxon>Coleoptera</taxon>
        <taxon>Polyphaga</taxon>
        <taxon>Cucujiformia</taxon>
        <taxon>Chrysomeloidea</taxon>
        <taxon>Chrysomelidae</taxon>
        <taxon>Bruchinae</taxon>
        <taxon>Bruchini</taxon>
        <taxon>Callosobruchus</taxon>
    </lineage>
</organism>
<feature type="transmembrane region" description="Helical" evidence="7">
    <location>
        <begin position="52"/>
        <end position="77"/>
    </location>
</feature>
<dbReference type="EMBL" id="CAACVG010012579">
    <property type="protein sequence ID" value="VEN60525.1"/>
    <property type="molecule type" value="Genomic_DNA"/>
</dbReference>
<keyword evidence="3 7" id="KW-0812">Transmembrane</keyword>
<dbReference type="Pfam" id="PF00335">
    <property type="entry name" value="Tetraspanin"/>
    <property type="match status" value="1"/>
</dbReference>
<dbReference type="InterPro" id="IPR000301">
    <property type="entry name" value="Tetraspanin_animals"/>
</dbReference>
<comment type="subcellular location">
    <subcellularLocation>
        <location evidence="1 7">Membrane</location>
        <topology evidence="1 7">Multi-pass membrane protein</topology>
    </subcellularLocation>
</comment>
<dbReference type="OrthoDB" id="10033535at2759"/>
<evidence type="ECO:0000256" key="1">
    <source>
        <dbReference type="ARBA" id="ARBA00004141"/>
    </source>
</evidence>
<evidence type="ECO:0000313" key="8">
    <source>
        <dbReference type="EMBL" id="VEN60525.1"/>
    </source>
</evidence>
<evidence type="ECO:0000256" key="7">
    <source>
        <dbReference type="RuleBase" id="RU361218"/>
    </source>
</evidence>
<dbReference type="InterPro" id="IPR008952">
    <property type="entry name" value="Tetraspanin_EC2_sf"/>
</dbReference>
<dbReference type="GO" id="GO:0005886">
    <property type="term" value="C:plasma membrane"/>
    <property type="evidence" value="ECO:0007669"/>
    <property type="project" value="TreeGrafter"/>
</dbReference>
<dbReference type="SUPFAM" id="SSF48652">
    <property type="entry name" value="Tetraspanin"/>
    <property type="match status" value="1"/>
</dbReference>
<sequence length="240" mass="26858">MDLISIMRTYARYLLIIFNLIFSLTGIIIISVGLSAKAYFHEFDTLLDNKYFYVSDFLIVIGVIIFMIAFFGCCGAMKENVCMTTTFSTLLVIVFILELVVGIAGFLLKSRTEEFLIDNLHKTMDQYNSSNTEITVVWDQVQRQLHCCGVVNATDWINSTSTQHKLPMSCCPIPAGTTDYFNCTPKAAYPEGCLEVFGDYIKSNITYVEGVAIGLSLIQMLGIILSCSLAKIIRSDYETV</sequence>
<dbReference type="PANTHER" id="PTHR19282">
    <property type="entry name" value="TETRASPANIN"/>
    <property type="match status" value="1"/>
</dbReference>
<evidence type="ECO:0000256" key="2">
    <source>
        <dbReference type="ARBA" id="ARBA00006840"/>
    </source>
</evidence>
<feature type="transmembrane region" description="Helical" evidence="7">
    <location>
        <begin position="89"/>
        <end position="108"/>
    </location>
</feature>
<name>A0A653DK06_CALMS</name>
<keyword evidence="6" id="KW-1015">Disulfide bond</keyword>
<dbReference type="Gene3D" id="1.10.1450.10">
    <property type="entry name" value="Tetraspanin"/>
    <property type="match status" value="1"/>
</dbReference>
<evidence type="ECO:0000256" key="3">
    <source>
        <dbReference type="ARBA" id="ARBA00022692"/>
    </source>
</evidence>
<evidence type="ECO:0000256" key="5">
    <source>
        <dbReference type="ARBA" id="ARBA00023136"/>
    </source>
</evidence>
<feature type="disulfide bond" evidence="6">
    <location>
        <begin position="148"/>
        <end position="170"/>
    </location>
</feature>
<protein>
    <recommendedName>
        <fullName evidence="7">Tetraspanin</fullName>
    </recommendedName>
</protein>
<dbReference type="AlphaFoldDB" id="A0A653DK06"/>
<feature type="transmembrane region" description="Helical" evidence="7">
    <location>
        <begin position="12"/>
        <end position="32"/>
    </location>
</feature>
<gene>
    <name evidence="8" type="ORF">CALMAC_LOCUS18193</name>
</gene>
<dbReference type="PRINTS" id="PR00259">
    <property type="entry name" value="TMFOUR"/>
</dbReference>
<feature type="transmembrane region" description="Helical" evidence="7">
    <location>
        <begin position="211"/>
        <end position="233"/>
    </location>
</feature>
<dbReference type="PANTHER" id="PTHR19282:SF456">
    <property type="entry name" value="CD63 MOLECULE"/>
    <property type="match status" value="1"/>
</dbReference>
<evidence type="ECO:0000256" key="4">
    <source>
        <dbReference type="ARBA" id="ARBA00022989"/>
    </source>
</evidence>